<name>A0A7L4NLD2_9AVES</name>
<dbReference type="Pfam" id="PF11901">
    <property type="entry name" value="DM9"/>
    <property type="match status" value="1"/>
</dbReference>
<gene>
    <name evidence="1" type="primary">Natt4</name>
    <name evidence="1" type="ORF">CEYCYA_R03259</name>
</gene>
<dbReference type="SMART" id="SM00696">
    <property type="entry name" value="DM9"/>
    <property type="match status" value="1"/>
</dbReference>
<dbReference type="AlphaFoldDB" id="A0A7L4NLD2"/>
<dbReference type="PANTHER" id="PTHR31649:SF1">
    <property type="entry name" value="FARNESOIC ACID O-METHYL TRANSFERASE DOMAIN-CONTAINING PROTEIN"/>
    <property type="match status" value="1"/>
</dbReference>
<dbReference type="InterPro" id="IPR006616">
    <property type="entry name" value="DM9_repeat"/>
</dbReference>
<keyword evidence="2" id="KW-1185">Reference proteome</keyword>
<feature type="non-terminal residue" evidence="1">
    <location>
        <position position="1"/>
    </location>
</feature>
<accession>A0A7L4NLD2</accession>
<evidence type="ECO:0000313" key="2">
    <source>
        <dbReference type="Proteomes" id="UP000586704"/>
    </source>
</evidence>
<evidence type="ECO:0000313" key="1">
    <source>
        <dbReference type="EMBL" id="NXY90371.1"/>
    </source>
</evidence>
<protein>
    <submittedName>
        <fullName evidence="1">NATT4 protein</fullName>
    </submittedName>
</protein>
<proteinExistence type="predicted"/>
<sequence length="141" mass="15289">LEWVCATGELGCNTGSYSPQRGPACFFPYGGWERSTSTFQLLLNLGGLESLAWVDDSFGEVPQGAVEGCPGSGIYVGRNPYGLGKVSKEQRAFFHAEDGKELWAKWYQVLVAEAGGGSVTISHLSYNWSSGWESQEEIPLS</sequence>
<dbReference type="PANTHER" id="PTHR31649">
    <property type="entry name" value="AGAP009604-PA"/>
    <property type="match status" value="1"/>
</dbReference>
<dbReference type="EMBL" id="VYZU01082016">
    <property type="protein sequence ID" value="NXY90371.1"/>
    <property type="molecule type" value="Genomic_DNA"/>
</dbReference>
<organism evidence="1 2">
    <name type="scientific">Ceyx cyanopectus</name>
    <name type="common">Indigo-banded kingfisher</name>
    <dbReference type="NCBI Taxonomy" id="390723"/>
    <lineage>
        <taxon>Eukaryota</taxon>
        <taxon>Metazoa</taxon>
        <taxon>Chordata</taxon>
        <taxon>Craniata</taxon>
        <taxon>Vertebrata</taxon>
        <taxon>Euteleostomi</taxon>
        <taxon>Archelosauria</taxon>
        <taxon>Archosauria</taxon>
        <taxon>Dinosauria</taxon>
        <taxon>Saurischia</taxon>
        <taxon>Theropoda</taxon>
        <taxon>Coelurosauria</taxon>
        <taxon>Aves</taxon>
        <taxon>Neognathae</taxon>
        <taxon>Neoaves</taxon>
        <taxon>Telluraves</taxon>
        <taxon>Coraciimorphae</taxon>
        <taxon>Coraciiformes</taxon>
        <taxon>Alcedinidae</taxon>
        <taxon>Ceyx</taxon>
    </lineage>
</organism>
<comment type="caution">
    <text evidence="1">The sequence shown here is derived from an EMBL/GenBank/DDBJ whole genome shotgun (WGS) entry which is preliminary data.</text>
</comment>
<dbReference type="OrthoDB" id="1925699at2759"/>
<dbReference type="Proteomes" id="UP000586704">
    <property type="component" value="Unassembled WGS sequence"/>
</dbReference>
<feature type="non-terminal residue" evidence="1">
    <location>
        <position position="141"/>
    </location>
</feature>
<reference evidence="1 2" key="1">
    <citation type="submission" date="2020-02" db="EMBL/GenBank/DDBJ databases">
        <title>Bird 10,000 Genomes (B10K) Project - Family phase.</title>
        <authorList>
            <person name="Zhang G."/>
        </authorList>
    </citation>
    <scope>NUCLEOTIDE SEQUENCE [LARGE SCALE GENOMIC DNA]</scope>
    <source>
        <strain evidence="1">B10K-DU-013-51</strain>
        <tissue evidence="1">Mixed tissue sample</tissue>
    </source>
</reference>